<proteinExistence type="predicted"/>
<protein>
    <recommendedName>
        <fullName evidence="3">Type II toxin-antitoxin system RelE/ParE family toxin</fullName>
    </recommendedName>
</protein>
<evidence type="ECO:0000313" key="1">
    <source>
        <dbReference type="EMBL" id="SJM92710.1"/>
    </source>
</evidence>
<dbReference type="EMBL" id="FUKI01000108">
    <property type="protein sequence ID" value="SJM92710.1"/>
    <property type="molecule type" value="Genomic_DNA"/>
</dbReference>
<dbReference type="Pfam" id="PF06296">
    <property type="entry name" value="RelE"/>
    <property type="match status" value="1"/>
</dbReference>
<dbReference type="AlphaFoldDB" id="A0A1R4HA28"/>
<organism evidence="1 2">
    <name type="scientific">Crenothrix polyspora</name>
    <dbReference type="NCBI Taxonomy" id="360316"/>
    <lineage>
        <taxon>Bacteria</taxon>
        <taxon>Pseudomonadati</taxon>
        <taxon>Pseudomonadota</taxon>
        <taxon>Gammaproteobacteria</taxon>
        <taxon>Methylococcales</taxon>
        <taxon>Crenotrichaceae</taxon>
        <taxon>Crenothrix</taxon>
    </lineage>
</organism>
<keyword evidence="2" id="KW-1185">Reference proteome</keyword>
<accession>A0A1R4HA28</accession>
<dbReference type="RefSeq" id="WP_087143511.1">
    <property type="nucleotide sequence ID" value="NZ_FUKI01000108.1"/>
</dbReference>
<evidence type="ECO:0000313" key="2">
    <source>
        <dbReference type="Proteomes" id="UP000195667"/>
    </source>
</evidence>
<dbReference type="PIRSF" id="PIRSF018634">
    <property type="entry name" value="UCP018634"/>
    <property type="match status" value="1"/>
</dbReference>
<reference evidence="2" key="1">
    <citation type="submission" date="2017-02" db="EMBL/GenBank/DDBJ databases">
        <authorList>
            <person name="Daims H."/>
        </authorList>
    </citation>
    <scope>NUCLEOTIDE SEQUENCE [LARGE SCALE GENOMIC DNA]</scope>
</reference>
<evidence type="ECO:0008006" key="3">
    <source>
        <dbReference type="Google" id="ProtNLM"/>
    </source>
</evidence>
<dbReference type="OrthoDB" id="8607264at2"/>
<sequence length="127" mass="14377">MGKIFKTQHFTRWMQKTNLTDELLCIAICEMARGLIDADLGGGVVKKRIALPGRGKRSSARTLIATNKKDRWFFVFGFEKNERSNISRAELKALQQLATDLLNLTSQEINVALKNNSLEEICHDNPN</sequence>
<dbReference type="InterPro" id="IPR009387">
    <property type="entry name" value="HigB-2"/>
</dbReference>
<gene>
    <name evidence="1" type="ORF">CRENPOLYSF1_330018</name>
</gene>
<name>A0A1R4HA28_9GAMM</name>
<dbReference type="Proteomes" id="UP000195667">
    <property type="component" value="Unassembled WGS sequence"/>
</dbReference>